<organism evidence="1 2">
    <name type="scientific">Chlorobium phaeobacteroides (strain DSM 266 / SMG 266 / 2430)</name>
    <dbReference type="NCBI Taxonomy" id="290317"/>
    <lineage>
        <taxon>Bacteria</taxon>
        <taxon>Pseudomonadati</taxon>
        <taxon>Chlorobiota</taxon>
        <taxon>Chlorobiia</taxon>
        <taxon>Chlorobiales</taxon>
        <taxon>Chlorobiaceae</taxon>
        <taxon>Chlorobium/Pelodictyon group</taxon>
        <taxon>Chlorobium</taxon>
    </lineage>
</organism>
<protein>
    <submittedName>
        <fullName evidence="1">Uncharacterized protein</fullName>
    </submittedName>
</protein>
<reference evidence="1 2" key="1">
    <citation type="submission" date="2006-12" db="EMBL/GenBank/DDBJ databases">
        <title>Complete sequence of Chlorobium phaeobacteroides DSM 266.</title>
        <authorList>
            <consortium name="US DOE Joint Genome Institute"/>
            <person name="Copeland A."/>
            <person name="Lucas S."/>
            <person name="Lapidus A."/>
            <person name="Barry K."/>
            <person name="Detter J.C."/>
            <person name="Glavina del Rio T."/>
            <person name="Hammon N."/>
            <person name="Israni S."/>
            <person name="Pitluck S."/>
            <person name="Goltsman E."/>
            <person name="Schmutz J."/>
            <person name="Larimer F."/>
            <person name="Land M."/>
            <person name="Hauser L."/>
            <person name="Mikhailova N."/>
            <person name="Li T."/>
            <person name="Overmann J."/>
            <person name="Bryant D.A."/>
            <person name="Richardson P."/>
        </authorList>
    </citation>
    <scope>NUCLEOTIDE SEQUENCE [LARGE SCALE GENOMIC DNA]</scope>
    <source>
        <strain evidence="1 2">DSM 266</strain>
    </source>
</reference>
<evidence type="ECO:0000313" key="2">
    <source>
        <dbReference type="Proteomes" id="UP000008701"/>
    </source>
</evidence>
<sequence length="147" mass="17350">MREKGYYVILKQHVPPDTWVAFVEELIQDISQKKRWHDEELIAGIFITEGWSERLLELVCNSPDLRTIGKYETHLSGKYSAEVVDLYLNALLAYVKTNVGRNHYKEACRYLRRVIKLGAREKANEVIAFFRTQYRNRTALMEELRNV</sequence>
<evidence type="ECO:0000313" key="1">
    <source>
        <dbReference type="EMBL" id="ABL65180.1"/>
    </source>
</evidence>
<dbReference type="RefSeq" id="WP_011745004.1">
    <property type="nucleotide sequence ID" value="NC_008639.1"/>
</dbReference>
<keyword evidence="2" id="KW-1185">Reference proteome</keyword>
<dbReference type="EMBL" id="CP000492">
    <property type="protein sequence ID" value="ABL65180.1"/>
    <property type="molecule type" value="Genomic_DNA"/>
</dbReference>
<dbReference type="HOGENOM" id="CLU_1764755_0_0_10"/>
<dbReference type="AlphaFoldDB" id="A1BFK3"/>
<proteinExistence type="predicted"/>
<dbReference type="KEGG" id="cph:Cpha266_1143"/>
<accession>A1BFK3</accession>
<dbReference type="eggNOG" id="COG4715">
    <property type="taxonomic scope" value="Bacteria"/>
</dbReference>
<gene>
    <name evidence="1" type="ordered locus">Cpha266_1143</name>
</gene>
<dbReference type="STRING" id="290317.Cpha266_1143"/>
<name>A1BFK3_CHLPD</name>
<dbReference type="OrthoDB" id="9760715at2"/>
<dbReference type="Proteomes" id="UP000008701">
    <property type="component" value="Chromosome"/>
</dbReference>